<comment type="caution">
    <text evidence="1">The sequence shown here is derived from an EMBL/GenBank/DDBJ whole genome shotgun (WGS) entry which is preliminary data.</text>
</comment>
<evidence type="ECO:0000313" key="2">
    <source>
        <dbReference type="Proteomes" id="UP000052023"/>
    </source>
</evidence>
<sequence length="234" mass="25316">MTNLIALTESNAKRWAAARLTRNFTTVARRLVAPGAKARYQTVSARTGVPWPAIAVIHERECSQDWTGSLAQGDPWNRVSVHVPAGRGPFRSWEEAAIDALVNCAPYAARNKDWSIGRTLAKLEQYNGLGYAARGRPSPYIWAGTDQYRSGKYVRDGVYDPNVVDSQPGCAGLLKTMMALDPTITFTGATITPAASVKPIPAEKPATPSIANPSKGSIGAFIANIFNVVFRRKA</sequence>
<reference evidence="1 2" key="1">
    <citation type="submission" date="2014-03" db="EMBL/GenBank/DDBJ databases">
        <title>Bradyrhizobium valentinum sp. nov., isolated from effective nodules of Lupinus mariae-josephae, a lupine endemic of basic-lime soils in Eastern Spain.</title>
        <authorList>
            <person name="Duran D."/>
            <person name="Rey L."/>
            <person name="Navarro A."/>
            <person name="Busquets A."/>
            <person name="Imperial J."/>
            <person name="Ruiz-Argueso T."/>
        </authorList>
    </citation>
    <scope>NUCLEOTIDE SEQUENCE [LARGE SCALE GENOMIC DNA]</scope>
    <source>
        <strain evidence="1 2">Ro19</strain>
    </source>
</reference>
<dbReference type="EMBL" id="LLYA01000158">
    <property type="protein sequence ID" value="KRR23718.1"/>
    <property type="molecule type" value="Genomic_DNA"/>
</dbReference>
<evidence type="ECO:0000313" key="1">
    <source>
        <dbReference type="EMBL" id="KRR23718.1"/>
    </source>
</evidence>
<proteinExistence type="predicted"/>
<protein>
    <submittedName>
        <fullName evidence="1">Uncharacterized protein</fullName>
    </submittedName>
</protein>
<dbReference type="AlphaFoldDB" id="A0A0R3N2K2"/>
<name>A0A0R3N2K2_9BRAD</name>
<dbReference type="RefSeq" id="WP_057844531.1">
    <property type="nucleotide sequence ID" value="NZ_LLYA01000158.1"/>
</dbReference>
<accession>A0A0R3N2K2</accession>
<dbReference type="Proteomes" id="UP000052023">
    <property type="component" value="Unassembled WGS sequence"/>
</dbReference>
<dbReference type="OrthoDB" id="482757at2"/>
<keyword evidence="2" id="KW-1185">Reference proteome</keyword>
<organism evidence="1 2">
    <name type="scientific">Bradyrhizobium retamae</name>
    <dbReference type="NCBI Taxonomy" id="1300035"/>
    <lineage>
        <taxon>Bacteria</taxon>
        <taxon>Pseudomonadati</taxon>
        <taxon>Pseudomonadota</taxon>
        <taxon>Alphaproteobacteria</taxon>
        <taxon>Hyphomicrobiales</taxon>
        <taxon>Nitrobacteraceae</taxon>
        <taxon>Bradyrhizobium</taxon>
    </lineage>
</organism>
<gene>
    <name evidence="1" type="ORF">CQ13_26950</name>
</gene>